<sequence>MLGGSGVGSKHDYSFLETNTEIYAAEDNFVSLLTIKNVEYCAFKKHYKNDPRKSIGIHFNVGLVVNLPKKPVSSCGIVMRCTYVPLSFVLCAVAIVGCWPLHPLEPSTDELSVPISSFQSPLEE</sequence>
<gene>
    <name evidence="1" type="ORF">OUZ56_024782</name>
</gene>
<name>A0ABQ9ZI00_9CRUS</name>
<comment type="caution">
    <text evidence="1">The sequence shown here is derived from an EMBL/GenBank/DDBJ whole genome shotgun (WGS) entry which is preliminary data.</text>
</comment>
<reference evidence="1 2" key="1">
    <citation type="journal article" date="2023" name="Nucleic Acids Res.">
        <title>The hologenome of Daphnia magna reveals possible DNA methylation and microbiome-mediated evolution of the host genome.</title>
        <authorList>
            <person name="Chaturvedi A."/>
            <person name="Li X."/>
            <person name="Dhandapani V."/>
            <person name="Marshall H."/>
            <person name="Kissane S."/>
            <person name="Cuenca-Cambronero M."/>
            <person name="Asole G."/>
            <person name="Calvet F."/>
            <person name="Ruiz-Romero M."/>
            <person name="Marangio P."/>
            <person name="Guigo R."/>
            <person name="Rago D."/>
            <person name="Mirbahai L."/>
            <person name="Eastwood N."/>
            <person name="Colbourne J.K."/>
            <person name="Zhou J."/>
            <person name="Mallon E."/>
            <person name="Orsini L."/>
        </authorList>
    </citation>
    <scope>NUCLEOTIDE SEQUENCE [LARGE SCALE GENOMIC DNA]</scope>
    <source>
        <strain evidence="1">LRV0_1</strain>
    </source>
</reference>
<dbReference type="EMBL" id="JAOYFB010000004">
    <property type="protein sequence ID" value="KAK4012543.1"/>
    <property type="molecule type" value="Genomic_DNA"/>
</dbReference>
<evidence type="ECO:0000313" key="1">
    <source>
        <dbReference type="EMBL" id="KAK4012543.1"/>
    </source>
</evidence>
<keyword evidence="2" id="KW-1185">Reference proteome</keyword>
<accession>A0ABQ9ZI00</accession>
<evidence type="ECO:0000313" key="2">
    <source>
        <dbReference type="Proteomes" id="UP001234178"/>
    </source>
</evidence>
<protein>
    <submittedName>
        <fullName evidence="1">Uncharacterized protein</fullName>
    </submittedName>
</protein>
<dbReference type="Proteomes" id="UP001234178">
    <property type="component" value="Unassembled WGS sequence"/>
</dbReference>
<organism evidence="1 2">
    <name type="scientific">Daphnia magna</name>
    <dbReference type="NCBI Taxonomy" id="35525"/>
    <lineage>
        <taxon>Eukaryota</taxon>
        <taxon>Metazoa</taxon>
        <taxon>Ecdysozoa</taxon>
        <taxon>Arthropoda</taxon>
        <taxon>Crustacea</taxon>
        <taxon>Branchiopoda</taxon>
        <taxon>Diplostraca</taxon>
        <taxon>Cladocera</taxon>
        <taxon>Anomopoda</taxon>
        <taxon>Daphniidae</taxon>
        <taxon>Daphnia</taxon>
    </lineage>
</organism>
<proteinExistence type="predicted"/>